<name>A0ABY7CPW2_9BASI</name>
<evidence type="ECO:0000256" key="1">
    <source>
        <dbReference type="SAM" id="MobiDB-lite"/>
    </source>
</evidence>
<feature type="compositionally biased region" description="Polar residues" evidence="1">
    <location>
        <begin position="7"/>
        <end position="26"/>
    </location>
</feature>
<protein>
    <submittedName>
        <fullName evidence="2">Uncharacterized protein</fullName>
    </submittedName>
</protein>
<dbReference type="PANTHER" id="PTHR35871">
    <property type="entry name" value="EXPRESSED PROTEIN"/>
    <property type="match status" value="1"/>
</dbReference>
<proteinExistence type="predicted"/>
<dbReference type="Proteomes" id="UP001164743">
    <property type="component" value="Chromosome 7A"/>
</dbReference>
<dbReference type="RefSeq" id="XP_053022270.1">
    <property type="nucleotide sequence ID" value="XM_053171050.1"/>
</dbReference>
<dbReference type="PANTHER" id="PTHR35871:SF1">
    <property type="entry name" value="CXC1-LIKE CYSTEINE CLUSTER ASSOCIATED WITH KDZ TRANSPOSASES DOMAIN-CONTAINING PROTEIN"/>
    <property type="match status" value="1"/>
</dbReference>
<gene>
    <name evidence="2" type="ORF">PtA15_7A443</name>
</gene>
<feature type="region of interest" description="Disordered" evidence="1">
    <location>
        <begin position="253"/>
        <end position="272"/>
    </location>
</feature>
<organism evidence="2 3">
    <name type="scientific">Puccinia triticina</name>
    <dbReference type="NCBI Taxonomy" id="208348"/>
    <lineage>
        <taxon>Eukaryota</taxon>
        <taxon>Fungi</taxon>
        <taxon>Dikarya</taxon>
        <taxon>Basidiomycota</taxon>
        <taxon>Pucciniomycotina</taxon>
        <taxon>Pucciniomycetes</taxon>
        <taxon>Pucciniales</taxon>
        <taxon>Pucciniaceae</taxon>
        <taxon>Puccinia</taxon>
    </lineage>
</organism>
<evidence type="ECO:0000313" key="3">
    <source>
        <dbReference type="Proteomes" id="UP001164743"/>
    </source>
</evidence>
<dbReference type="EMBL" id="CP110427">
    <property type="protein sequence ID" value="WAQ86715.1"/>
    <property type="molecule type" value="Genomic_DNA"/>
</dbReference>
<evidence type="ECO:0000313" key="2">
    <source>
        <dbReference type="EMBL" id="WAQ86715.1"/>
    </source>
</evidence>
<reference evidence="2" key="1">
    <citation type="submission" date="2022-10" db="EMBL/GenBank/DDBJ databases">
        <title>Puccinia triticina Genome sequencing and assembly.</title>
        <authorList>
            <person name="Li C."/>
        </authorList>
    </citation>
    <scope>NUCLEOTIDE SEQUENCE</scope>
    <source>
        <strain evidence="2">Pt15</strain>
    </source>
</reference>
<feature type="region of interest" description="Disordered" evidence="1">
    <location>
        <begin position="1"/>
        <end position="40"/>
    </location>
</feature>
<accession>A0ABY7CPW2</accession>
<dbReference type="GeneID" id="77811945"/>
<keyword evidence="3" id="KW-1185">Reference proteome</keyword>
<sequence>MDEEEISLNSPVSSSNAPDPPVSSSTNNYLPNPPKKKPPYDERVLFAREFEELNNVIAFMKKEYRKREKTEKGFKYPGLELDELQEFNNLRNKHRLDGINKTAILASLTAASASNRRLQVGKKGFTTSVGRAKRLRHQASYVLKFKQLYTNSQGKGAEKKTLLDDPDIFKSLRNWAVEQKPGSQSQSRVVRPSTCSPRYVIRPYNCHQELRQQIDPIPLNDQGSPCPIDSARITQSSTLTTTRRAPFLTRTNASPAVHFDSTSTPATAPNSLASHRITSPACVWDRTAFTLRRSRSSLTTIDRRLKYSAAPKPTRQEDDPRSPYTCSIPSKNLPVVQLSHGSSGRSLTPIISKIFMSWKTITRRKTQQ</sequence>
<feature type="region of interest" description="Disordered" evidence="1">
    <location>
        <begin position="305"/>
        <end position="328"/>
    </location>
</feature>